<evidence type="ECO:0000256" key="1">
    <source>
        <dbReference type="SAM" id="Phobius"/>
    </source>
</evidence>
<organism evidence="2 3">
    <name type="scientific">Rhodobacter flavimaris</name>
    <dbReference type="NCBI Taxonomy" id="2907145"/>
    <lineage>
        <taxon>Bacteria</taxon>
        <taxon>Pseudomonadati</taxon>
        <taxon>Pseudomonadota</taxon>
        <taxon>Alphaproteobacteria</taxon>
        <taxon>Rhodobacterales</taxon>
        <taxon>Rhodobacter group</taxon>
        <taxon>Rhodobacter</taxon>
    </lineage>
</organism>
<sequence>MSDAMQYGLALAAALVGLGAGWLHFRSLQALSERIVAGEKRAIVLQLVRLVLLGLFLFLCTRGGALVLLAGALGVFAGRALVLRAVTKGEP</sequence>
<dbReference type="Pfam" id="PF12966">
    <property type="entry name" value="AtpR"/>
    <property type="match status" value="1"/>
</dbReference>
<keyword evidence="1" id="KW-0472">Membrane</keyword>
<keyword evidence="3" id="KW-1185">Reference proteome</keyword>
<comment type="caution">
    <text evidence="2">The sequence shown here is derived from an EMBL/GenBank/DDBJ whole genome shotgun (WGS) entry which is preliminary data.</text>
</comment>
<protein>
    <recommendedName>
        <fullName evidence="4">ATP synthase subunit I</fullName>
    </recommendedName>
</protein>
<gene>
    <name evidence="2" type="ORF">LZA78_00935</name>
</gene>
<feature type="transmembrane region" description="Helical" evidence="1">
    <location>
        <begin position="42"/>
        <end position="59"/>
    </location>
</feature>
<dbReference type="RefSeq" id="WP_233675083.1">
    <property type="nucleotide sequence ID" value="NZ_JAJUOS010000001.1"/>
</dbReference>
<evidence type="ECO:0000313" key="3">
    <source>
        <dbReference type="Proteomes" id="UP001521181"/>
    </source>
</evidence>
<dbReference type="EMBL" id="JAJUOS010000001">
    <property type="protein sequence ID" value="MCE5972055.1"/>
    <property type="molecule type" value="Genomic_DNA"/>
</dbReference>
<name>A0ABS8YRZ4_9RHOB</name>
<keyword evidence="1" id="KW-0812">Transmembrane</keyword>
<dbReference type="Proteomes" id="UP001521181">
    <property type="component" value="Unassembled WGS sequence"/>
</dbReference>
<evidence type="ECO:0000313" key="2">
    <source>
        <dbReference type="EMBL" id="MCE5972055.1"/>
    </source>
</evidence>
<proteinExistence type="predicted"/>
<evidence type="ECO:0008006" key="4">
    <source>
        <dbReference type="Google" id="ProtNLM"/>
    </source>
</evidence>
<accession>A0ABS8YRZ4</accession>
<dbReference type="InterPro" id="IPR017581">
    <property type="entry name" value="AtpR-like"/>
</dbReference>
<keyword evidence="1" id="KW-1133">Transmembrane helix</keyword>
<reference evidence="2 3" key="1">
    <citation type="submission" date="2021-12" db="EMBL/GenBank/DDBJ databases">
        <title>Sinirhodobacter sp. WL0062 is a bacterium isolated from seawater.</title>
        <authorList>
            <person name="Wang L."/>
            <person name="He W."/>
            <person name="Zhang D.-F."/>
        </authorList>
    </citation>
    <scope>NUCLEOTIDE SEQUENCE [LARGE SCALE GENOMIC DNA]</scope>
    <source>
        <strain evidence="2 3">WL0062</strain>
    </source>
</reference>